<accession>A0ABU3CQS8</accession>
<protein>
    <submittedName>
        <fullName evidence="2">T9SS type B sorting domain-containing protein</fullName>
    </submittedName>
</protein>
<comment type="caution">
    <text evidence="2">The sequence shown here is derived from an EMBL/GenBank/DDBJ whole genome shotgun (WGS) entry which is preliminary data.</text>
</comment>
<reference evidence="2 3" key="1">
    <citation type="submission" date="2023-09" db="EMBL/GenBank/DDBJ databases">
        <authorList>
            <person name="Rey-Velasco X."/>
        </authorList>
    </citation>
    <scope>NUCLEOTIDE SEQUENCE [LARGE SCALE GENOMIC DNA]</scope>
    <source>
        <strain evidence="2 3">F297</strain>
    </source>
</reference>
<name>A0ABU3CQS8_9FLAO</name>
<evidence type="ECO:0000313" key="3">
    <source>
        <dbReference type="Proteomes" id="UP001248819"/>
    </source>
</evidence>
<dbReference type="Proteomes" id="UP001248819">
    <property type="component" value="Unassembled WGS sequence"/>
</dbReference>
<dbReference type="Pfam" id="PF13585">
    <property type="entry name" value="CHU_C"/>
    <property type="match status" value="1"/>
</dbReference>
<keyword evidence="1" id="KW-0732">Signal</keyword>
<proteinExistence type="predicted"/>
<dbReference type="NCBIfam" id="TIGR04131">
    <property type="entry name" value="Bac_Flav_CTERM"/>
    <property type="match status" value="1"/>
</dbReference>
<dbReference type="RefSeq" id="WP_311482886.1">
    <property type="nucleotide sequence ID" value="NZ_JAVRHP010000003.1"/>
</dbReference>
<evidence type="ECO:0000313" key="2">
    <source>
        <dbReference type="EMBL" id="MDT0648708.1"/>
    </source>
</evidence>
<feature type="signal peptide" evidence="1">
    <location>
        <begin position="1"/>
        <end position="23"/>
    </location>
</feature>
<dbReference type="EMBL" id="JAVRHP010000003">
    <property type="protein sequence ID" value="MDT0648708.1"/>
    <property type="molecule type" value="Genomic_DNA"/>
</dbReference>
<gene>
    <name evidence="2" type="ORF">RM529_01035</name>
</gene>
<sequence>MKPKFFIHLIAIYLLLTTGNSYGQGSLCEDVEPFCAGDQELVFPNSNFLSGSLSDGQAGPYYGCLVSQPYPAWFYLQIENSGNLQFKISQFQNENGSGESLDVDFAVWGPFNEDEDYCNNAALSRQNLVDCSFSQSAVEGMTINNARADDIYIVLITNFSESPGYISLQQTNSSQTGAGATDCSILESTLGEDRIGCGDEQIILDGTTNGAIDYEWYVYNEASGTYDILADETNSTLSVINSGNYRVVVYGAEADDTAEDDVNVTFYDEPVATLPADFVICSKEGEPVNLTEASAEILSGNSNRENYNVRYYESEEAAEEDIPVNSPAAYIWEEGEEIFAQVVGVESGCRSSLVSFGFDQTVFPEVNLDEITQACLNPNGDLQSEIVIGSDLGTGYSYQWRNNNGIVSNEAVLVFSEVPPLQSYRLVLTDNETGCTRNFETELRYTSAPAEVLINIEGSDFTGGTTVTAEAMQGVGEATEYEYQLDDGSWQSGAVFQNVKPGNHVVRAREINGCGITSSDDLSIVGYMRFFTPNSDGYNDTWTLVNENDESNLTIRIIYIFDRYGRLLKQISPSGPGWDGTVKGEDLPADDYWFKIIFVNESTAETGEFRGNFSLIR</sequence>
<organism evidence="2 3">
    <name type="scientific">Autumnicola edwardsiae</name>
    <dbReference type="NCBI Taxonomy" id="3075594"/>
    <lineage>
        <taxon>Bacteria</taxon>
        <taxon>Pseudomonadati</taxon>
        <taxon>Bacteroidota</taxon>
        <taxon>Flavobacteriia</taxon>
        <taxon>Flavobacteriales</taxon>
        <taxon>Flavobacteriaceae</taxon>
        <taxon>Autumnicola</taxon>
    </lineage>
</organism>
<feature type="chain" id="PRO_5047454930" evidence="1">
    <location>
        <begin position="24"/>
        <end position="617"/>
    </location>
</feature>
<keyword evidence="3" id="KW-1185">Reference proteome</keyword>
<evidence type="ECO:0000256" key="1">
    <source>
        <dbReference type="SAM" id="SignalP"/>
    </source>
</evidence>
<dbReference type="InterPro" id="IPR026341">
    <property type="entry name" value="T9SS_type_B"/>
</dbReference>